<keyword evidence="1" id="KW-0732">Signal</keyword>
<gene>
    <name evidence="2" type="ORF">SAMN06297229_0226</name>
</gene>
<name>A0A1Y6E9I8_9GAMM</name>
<dbReference type="Gene3D" id="3.40.190.10">
    <property type="entry name" value="Periplasmic binding protein-like II"/>
    <property type="match status" value="1"/>
</dbReference>
<reference evidence="3" key="1">
    <citation type="submission" date="2017-04" db="EMBL/GenBank/DDBJ databases">
        <authorList>
            <person name="Varghese N."/>
            <person name="Submissions S."/>
        </authorList>
    </citation>
    <scope>NUCLEOTIDE SEQUENCE [LARGE SCALE GENOMIC DNA]</scope>
</reference>
<dbReference type="Proteomes" id="UP000194450">
    <property type="component" value="Unassembled WGS sequence"/>
</dbReference>
<proteinExistence type="predicted"/>
<dbReference type="AlphaFoldDB" id="A0A1Y6E9I8"/>
<dbReference type="SUPFAM" id="SSF53850">
    <property type="entry name" value="Periplasmic binding protein-like II"/>
    <property type="match status" value="1"/>
</dbReference>
<keyword evidence="3" id="KW-1185">Reference proteome</keyword>
<evidence type="ECO:0008006" key="4">
    <source>
        <dbReference type="Google" id="ProtNLM"/>
    </source>
</evidence>
<feature type="signal peptide" evidence="1">
    <location>
        <begin position="1"/>
        <end position="19"/>
    </location>
</feature>
<feature type="chain" id="PRO_5012712274" description="Phosphate ABC transporter substrate-binding protein" evidence="1">
    <location>
        <begin position="20"/>
        <end position="137"/>
    </location>
</feature>
<dbReference type="OrthoDB" id="5368544at2"/>
<protein>
    <recommendedName>
        <fullName evidence="4">Phosphate ABC transporter substrate-binding protein</fullName>
    </recommendedName>
</protein>
<evidence type="ECO:0000256" key="1">
    <source>
        <dbReference type="SAM" id="SignalP"/>
    </source>
</evidence>
<dbReference type="RefSeq" id="WP_086433424.1">
    <property type="nucleotide sequence ID" value="NZ_FXWH01000001.1"/>
</dbReference>
<organism evidence="2 3">
    <name type="scientific">Pseudidiomarina planktonica</name>
    <dbReference type="NCBI Taxonomy" id="1323738"/>
    <lineage>
        <taxon>Bacteria</taxon>
        <taxon>Pseudomonadati</taxon>
        <taxon>Pseudomonadota</taxon>
        <taxon>Gammaproteobacteria</taxon>
        <taxon>Alteromonadales</taxon>
        <taxon>Idiomarinaceae</taxon>
        <taxon>Pseudidiomarina</taxon>
    </lineage>
</organism>
<sequence length="137" mass="14746">MSKLVSLIILTLLTFQAQAGTSVIVHPSNSFSLTADDVTRLFTGRSKTFPDGRTAVPVNLTEDVAVRAVFDEKVLGRSSSQIKAHWSKLLFTGKGTPPKEVDSDQEVIDLVKSNPNIIGYISSENATGDVKVVLSVD</sequence>
<evidence type="ECO:0000313" key="2">
    <source>
        <dbReference type="EMBL" id="SMQ59169.1"/>
    </source>
</evidence>
<dbReference type="EMBL" id="FXWH01000001">
    <property type="protein sequence ID" value="SMQ59169.1"/>
    <property type="molecule type" value="Genomic_DNA"/>
</dbReference>
<accession>A0A1Y6E9I8</accession>
<evidence type="ECO:0000313" key="3">
    <source>
        <dbReference type="Proteomes" id="UP000194450"/>
    </source>
</evidence>